<proteinExistence type="predicted"/>
<evidence type="ECO:0000313" key="2">
    <source>
        <dbReference type="Proteomes" id="UP001227268"/>
    </source>
</evidence>
<reference evidence="1" key="1">
    <citation type="submission" date="2023-04" db="EMBL/GenBank/DDBJ databases">
        <title>Draft Genome sequencing of Naganishia species isolated from polar environments using Oxford Nanopore Technology.</title>
        <authorList>
            <person name="Leo P."/>
            <person name="Venkateswaran K."/>
        </authorList>
    </citation>
    <scope>NUCLEOTIDE SEQUENCE</scope>
    <source>
        <strain evidence="1">MNA-CCFEE 5423</strain>
    </source>
</reference>
<protein>
    <submittedName>
        <fullName evidence="1">Uncharacterized protein</fullName>
    </submittedName>
</protein>
<evidence type="ECO:0000313" key="1">
    <source>
        <dbReference type="EMBL" id="KAJ9091495.1"/>
    </source>
</evidence>
<dbReference type="Proteomes" id="UP001227268">
    <property type="component" value="Unassembled WGS sequence"/>
</dbReference>
<comment type="caution">
    <text evidence="1">The sequence shown here is derived from an EMBL/GenBank/DDBJ whole genome shotgun (WGS) entry which is preliminary data.</text>
</comment>
<gene>
    <name evidence="1" type="ORF">QFC21_007195</name>
</gene>
<keyword evidence="2" id="KW-1185">Reference proteome</keyword>
<sequence length="828" mass="93170">MAESSNARSKKRNLQDRGEESPDEDAESQQSEFDPFALSDKESDNETLSNDTRESASPEVVFVDETQVRKDKQRALQERAPKQQRRAHKSAKATQKGKGKASDIQSSKAVITPAKRGRPTRKKQAYMSSPITPSPLSSIVSTPAAARNSGDRAADDDNESTVDRRKKQRSKVWDHFTLMSEHGDGYGLFKCHGCEEEQISARLNSTSNLWTHARQSCPKVHALLTGVAADATQSRMDGINAVIPPFTKARLDHKIVEWIASSGLPFTTVESSPLRDLCKFLHQYAILPSADTVARHLEQLYEDTEKMVDERLQNNTFEYKEVLLRLVHLKGKHAGIRLGDGLFEIFQKMEIAHNVGPGTSDNASNNLTTAERLSERMNGELMLDMPSTDLLRCMCHVASLAATDYMDAEAKLESNDYQYNPANVPPIRIIGQDDFHSVDPTEEVIATADRAEREDEEEALVLGEGFDSSVTSEVDDSDYWVSPIVLAHSLGVFVHASPARMEIFETMRKDRDPTTRTGTLPMKDVPTRWNSREAAVQRILKFRATIKVFCIRFKCERCPQLGNDTFRVLELIQPALAVFRHLTMTYSEATASIHLAIGDLHDSITELRKMHDHVSLTEARQTSYNQAISKLEKYFSLLLKDNWACPAFALDLMNRAAGLQRLFETYAAAFDDPSLKLRFDEVEKWVQKRVTKYETNAPPSSGPTTESTCNSAAWRKNVFATRTPSQNDLSTQENAWSIYNDDSRRFEAALDKKVLPYWQRQHSNRMMRSLACVARDVLGMAPSTTSVERLFSQSGFVFGKRRGSLSPRMLVKQTSLKVWRSQGLIAKC</sequence>
<dbReference type="EMBL" id="JASBWT010000051">
    <property type="protein sequence ID" value="KAJ9091495.1"/>
    <property type="molecule type" value="Genomic_DNA"/>
</dbReference>
<accession>A0ACC2UWP2</accession>
<name>A0ACC2UWP2_9TREE</name>
<organism evidence="1 2">
    <name type="scientific">Naganishia friedmannii</name>
    <dbReference type="NCBI Taxonomy" id="89922"/>
    <lineage>
        <taxon>Eukaryota</taxon>
        <taxon>Fungi</taxon>
        <taxon>Dikarya</taxon>
        <taxon>Basidiomycota</taxon>
        <taxon>Agaricomycotina</taxon>
        <taxon>Tremellomycetes</taxon>
        <taxon>Filobasidiales</taxon>
        <taxon>Filobasidiaceae</taxon>
        <taxon>Naganishia</taxon>
    </lineage>
</organism>